<proteinExistence type="predicted"/>
<organism evidence="1">
    <name type="scientific">Timema genevievae</name>
    <name type="common">Walking stick</name>
    <dbReference type="NCBI Taxonomy" id="629358"/>
    <lineage>
        <taxon>Eukaryota</taxon>
        <taxon>Metazoa</taxon>
        <taxon>Ecdysozoa</taxon>
        <taxon>Arthropoda</taxon>
        <taxon>Hexapoda</taxon>
        <taxon>Insecta</taxon>
        <taxon>Pterygota</taxon>
        <taxon>Neoptera</taxon>
        <taxon>Polyneoptera</taxon>
        <taxon>Phasmatodea</taxon>
        <taxon>Timematodea</taxon>
        <taxon>Timematoidea</taxon>
        <taxon>Timematidae</taxon>
        <taxon>Timema</taxon>
    </lineage>
</organism>
<dbReference type="EMBL" id="OE844813">
    <property type="protein sequence ID" value="CAD7606272.1"/>
    <property type="molecule type" value="Genomic_DNA"/>
</dbReference>
<evidence type="ECO:0000313" key="1">
    <source>
        <dbReference type="EMBL" id="CAD7606272.1"/>
    </source>
</evidence>
<gene>
    <name evidence="1" type="ORF">TGEB3V08_LOCUS9776</name>
</gene>
<reference evidence="1" key="1">
    <citation type="submission" date="2020-11" db="EMBL/GenBank/DDBJ databases">
        <authorList>
            <person name="Tran Van P."/>
        </authorList>
    </citation>
    <scope>NUCLEOTIDE SEQUENCE</scope>
</reference>
<accession>A0A7R9K8B9</accession>
<dbReference type="AlphaFoldDB" id="A0A7R9K8B9"/>
<name>A0A7R9K8B9_TIMGE</name>
<protein>
    <submittedName>
        <fullName evidence="1">Uncharacterized protein</fullName>
    </submittedName>
</protein>
<sequence>MVELKPSVPKFVWWEMEKHFGKTTLSTPDQDSDLFFPVIGSQVYSESSALDLAATEAGYS</sequence>